<dbReference type="GO" id="GO:0005829">
    <property type="term" value="C:cytosol"/>
    <property type="evidence" value="ECO:0007669"/>
    <property type="project" value="TreeGrafter"/>
</dbReference>
<evidence type="ECO:0000313" key="2">
    <source>
        <dbReference type="EMBL" id="GIJ32897.1"/>
    </source>
</evidence>
<accession>A0A9W5XJH9</accession>
<feature type="domain" description="NADPH-dependent FMN reductase-like" evidence="1">
    <location>
        <begin position="8"/>
        <end position="148"/>
    </location>
</feature>
<dbReference type="InterPro" id="IPR050712">
    <property type="entry name" value="NAD(P)H-dep_reductase"/>
</dbReference>
<reference evidence="2" key="1">
    <citation type="submission" date="2021-01" db="EMBL/GenBank/DDBJ databases">
        <title>Whole genome shotgun sequence of Verrucosispora sediminis NBRC 107745.</title>
        <authorList>
            <person name="Komaki H."/>
            <person name="Tamura T."/>
        </authorList>
    </citation>
    <scope>NUCLEOTIDE SEQUENCE</scope>
    <source>
        <strain evidence="2">NBRC 107745</strain>
    </source>
</reference>
<dbReference type="InterPro" id="IPR005025">
    <property type="entry name" value="FMN_Rdtase-like_dom"/>
</dbReference>
<dbReference type="SUPFAM" id="SSF52218">
    <property type="entry name" value="Flavoproteins"/>
    <property type="match status" value="1"/>
</dbReference>
<comment type="caution">
    <text evidence="2">The sequence shown here is derived from an EMBL/GenBank/DDBJ whole genome shotgun (WGS) entry which is preliminary data.</text>
</comment>
<dbReference type="Proteomes" id="UP000607311">
    <property type="component" value="Unassembled WGS sequence"/>
</dbReference>
<dbReference type="EMBL" id="BOPD01000011">
    <property type="protein sequence ID" value="GIJ32897.1"/>
    <property type="molecule type" value="Genomic_DNA"/>
</dbReference>
<name>A0A9W5XJH9_9ACTN</name>
<proteinExistence type="predicted"/>
<evidence type="ECO:0000313" key="3">
    <source>
        <dbReference type="Proteomes" id="UP000607311"/>
    </source>
</evidence>
<dbReference type="PANTHER" id="PTHR30543:SF21">
    <property type="entry name" value="NAD(P)H-DEPENDENT FMN REDUCTASE LOT6"/>
    <property type="match status" value="1"/>
</dbReference>
<evidence type="ECO:0000259" key="1">
    <source>
        <dbReference type="Pfam" id="PF03358"/>
    </source>
</evidence>
<dbReference type="GO" id="GO:0016491">
    <property type="term" value="F:oxidoreductase activity"/>
    <property type="evidence" value="ECO:0007669"/>
    <property type="project" value="InterPro"/>
</dbReference>
<dbReference type="Pfam" id="PF03358">
    <property type="entry name" value="FMN_red"/>
    <property type="match status" value="1"/>
</dbReference>
<dbReference type="AlphaFoldDB" id="A0A9W5XJH9"/>
<gene>
    <name evidence="2" type="ORF">Vse01_20450</name>
</gene>
<protein>
    <submittedName>
        <fullName evidence="2">FMN reductase</fullName>
    </submittedName>
</protein>
<dbReference type="InterPro" id="IPR029039">
    <property type="entry name" value="Flavoprotein-like_sf"/>
</dbReference>
<organism evidence="2 3">
    <name type="scientific">Micromonospora sediminimaris</name>
    <dbReference type="NCBI Taxonomy" id="547162"/>
    <lineage>
        <taxon>Bacteria</taxon>
        <taxon>Bacillati</taxon>
        <taxon>Actinomycetota</taxon>
        <taxon>Actinomycetes</taxon>
        <taxon>Micromonosporales</taxon>
        <taxon>Micromonosporaceae</taxon>
        <taxon>Micromonospora</taxon>
    </lineage>
</organism>
<dbReference type="PANTHER" id="PTHR30543">
    <property type="entry name" value="CHROMATE REDUCTASE"/>
    <property type="match status" value="1"/>
</dbReference>
<keyword evidence="3" id="KW-1185">Reference proteome</keyword>
<dbReference type="GO" id="GO:0010181">
    <property type="term" value="F:FMN binding"/>
    <property type="evidence" value="ECO:0007669"/>
    <property type="project" value="TreeGrafter"/>
</dbReference>
<sequence length="200" mass="21676">MSPAAGIRVAVISGSVRKDRMGPTIARWVAAALNPAAALKPDAGMGPLHIDLIDVAHVELPDDSLLYPGGGPKSEVADRIAAADAFVFVTPEYNHSYPASLKRLIDWHYGEWRLKPATIVAYGVYGGYAAIEHLRGVLAELSVVTTRRALGLRVPWTALDDQGRYTPDAELSRGLTASLAELRWWAEVLADARRDRTPPT</sequence>
<dbReference type="Gene3D" id="3.40.50.360">
    <property type="match status" value="1"/>
</dbReference>